<protein>
    <submittedName>
        <fullName evidence="2">Uncharacterized protein</fullName>
    </submittedName>
</protein>
<gene>
    <name evidence="2" type="ORF">PIB30_066787</name>
</gene>
<evidence type="ECO:0000313" key="3">
    <source>
        <dbReference type="Proteomes" id="UP001341840"/>
    </source>
</evidence>
<dbReference type="Proteomes" id="UP001341840">
    <property type="component" value="Unassembled WGS sequence"/>
</dbReference>
<feature type="region of interest" description="Disordered" evidence="1">
    <location>
        <begin position="349"/>
        <end position="409"/>
    </location>
</feature>
<feature type="compositionally biased region" description="Basic and acidic residues" evidence="1">
    <location>
        <begin position="393"/>
        <end position="409"/>
    </location>
</feature>
<feature type="compositionally biased region" description="Low complexity" evidence="1">
    <location>
        <begin position="1"/>
        <end position="12"/>
    </location>
</feature>
<sequence length="552" mass="59960">MKLSSKSILSPSHSRDPPHMPLSSSSRKLASSGGGSQASPNPAMFRSGGRKRGAGYENPEPSSPKVTCIGQVRVLKQGKKMRGRSKRRGGGGGGGEASFRCRGEQSFHGGDLNRQKSQRSQSLQQECLSQRNQRWVHVPSAICEALRAFGSEFSCFFNCRSSCGREKDSAKAQEVQEGAAAVGSWLVTLQDGSDPSNGREIELIMGGNEDETQGNNNNNSNSPERSNRRRRHVFEDIDIDVDKLKSEDEEKARVSICIPPKNALLLMRCRSDPVKMAALANRFWEPTVQATQEEGDEHEEAQVEMEEDSNNVAIHDESEKGNLAFVVGKEETEAVANKEANQVVIVEAKGDAEKEEEEDIENDVAQRSELSSTTAHSAPSEIDDAKGSTVKVTTEEKPVVDEENRSKERENGALPECLLLMMCEPKLSMEVSRETWICTADFVRWLPPRPVAKSAGGDRQQKKRMATVDNKPPPPQRQTAAAQPQQVQPGRSSFSAVGTNGGEGSALKRCKSEPRKSAAKLAPEACSPNNRKMMEAHPPAPVGVGGAAGVGF</sequence>
<feature type="compositionally biased region" description="Gly residues" evidence="1">
    <location>
        <begin position="543"/>
        <end position="552"/>
    </location>
</feature>
<dbReference type="PANTHER" id="PTHR33448:SF4">
    <property type="entry name" value="CHLOROPLAST PROTEIN HCF243"/>
    <property type="match status" value="1"/>
</dbReference>
<feature type="compositionally biased region" description="Acidic residues" evidence="1">
    <location>
        <begin position="353"/>
        <end position="362"/>
    </location>
</feature>
<feature type="compositionally biased region" description="Low complexity" evidence="1">
    <location>
        <begin position="215"/>
        <end position="224"/>
    </location>
</feature>
<feature type="compositionally biased region" description="Low complexity" evidence="1">
    <location>
        <begin position="477"/>
        <end position="489"/>
    </location>
</feature>
<feature type="region of interest" description="Disordered" evidence="1">
    <location>
        <begin position="206"/>
        <end position="231"/>
    </location>
</feature>
<dbReference type="PANTHER" id="PTHR33448">
    <property type="entry name" value="CHLOROPLAST PROTEIN HCF243-RELATED"/>
    <property type="match status" value="1"/>
</dbReference>
<name>A0ABU6XLD2_9FABA</name>
<feature type="compositionally biased region" description="Polar residues" evidence="1">
    <location>
        <begin position="368"/>
        <end position="377"/>
    </location>
</feature>
<keyword evidence="3" id="KW-1185">Reference proteome</keyword>
<evidence type="ECO:0000313" key="2">
    <source>
        <dbReference type="EMBL" id="MED6198492.1"/>
    </source>
</evidence>
<proteinExistence type="predicted"/>
<feature type="region of interest" description="Disordered" evidence="1">
    <location>
        <begin position="1"/>
        <end position="118"/>
    </location>
</feature>
<accession>A0ABU6XLD2</accession>
<organism evidence="2 3">
    <name type="scientific">Stylosanthes scabra</name>
    <dbReference type="NCBI Taxonomy" id="79078"/>
    <lineage>
        <taxon>Eukaryota</taxon>
        <taxon>Viridiplantae</taxon>
        <taxon>Streptophyta</taxon>
        <taxon>Embryophyta</taxon>
        <taxon>Tracheophyta</taxon>
        <taxon>Spermatophyta</taxon>
        <taxon>Magnoliopsida</taxon>
        <taxon>eudicotyledons</taxon>
        <taxon>Gunneridae</taxon>
        <taxon>Pentapetalae</taxon>
        <taxon>rosids</taxon>
        <taxon>fabids</taxon>
        <taxon>Fabales</taxon>
        <taxon>Fabaceae</taxon>
        <taxon>Papilionoideae</taxon>
        <taxon>50 kb inversion clade</taxon>
        <taxon>dalbergioids sensu lato</taxon>
        <taxon>Dalbergieae</taxon>
        <taxon>Pterocarpus clade</taxon>
        <taxon>Stylosanthes</taxon>
    </lineage>
</organism>
<feature type="region of interest" description="Disordered" evidence="1">
    <location>
        <begin position="448"/>
        <end position="552"/>
    </location>
</feature>
<dbReference type="EMBL" id="JASCZI010212135">
    <property type="protein sequence ID" value="MED6198492.1"/>
    <property type="molecule type" value="Genomic_DNA"/>
</dbReference>
<comment type="caution">
    <text evidence="2">The sequence shown here is derived from an EMBL/GenBank/DDBJ whole genome shotgun (WGS) entry which is preliminary data.</text>
</comment>
<reference evidence="2 3" key="1">
    <citation type="journal article" date="2023" name="Plants (Basel)">
        <title>Bridging the Gap: Combining Genomics and Transcriptomics Approaches to Understand Stylosanthes scabra, an Orphan Legume from the Brazilian Caatinga.</title>
        <authorList>
            <person name="Ferreira-Neto J.R.C."/>
            <person name="da Silva M.D."/>
            <person name="Binneck E."/>
            <person name="de Melo N.F."/>
            <person name="da Silva R.H."/>
            <person name="de Melo A.L.T.M."/>
            <person name="Pandolfi V."/>
            <person name="Bustamante F.O."/>
            <person name="Brasileiro-Vidal A.C."/>
            <person name="Benko-Iseppon A.M."/>
        </authorList>
    </citation>
    <scope>NUCLEOTIDE SEQUENCE [LARGE SCALE GENOMIC DNA]</scope>
    <source>
        <tissue evidence="2">Leaves</tissue>
    </source>
</reference>
<feature type="compositionally biased region" description="Basic residues" evidence="1">
    <location>
        <begin position="76"/>
        <end position="89"/>
    </location>
</feature>
<evidence type="ECO:0000256" key="1">
    <source>
        <dbReference type="SAM" id="MobiDB-lite"/>
    </source>
</evidence>